<reference evidence="1 2" key="1">
    <citation type="journal article" date="2016" name="Mol. Biol. Evol.">
        <title>Comparative Genomics of Early-Diverging Mushroom-Forming Fungi Provides Insights into the Origins of Lignocellulose Decay Capabilities.</title>
        <authorList>
            <person name="Nagy L.G."/>
            <person name="Riley R."/>
            <person name="Tritt A."/>
            <person name="Adam C."/>
            <person name="Daum C."/>
            <person name="Floudas D."/>
            <person name="Sun H."/>
            <person name="Yadav J.S."/>
            <person name="Pangilinan J."/>
            <person name="Larsson K.H."/>
            <person name="Matsuura K."/>
            <person name="Barry K."/>
            <person name="Labutti K."/>
            <person name="Kuo R."/>
            <person name="Ohm R.A."/>
            <person name="Bhattacharya S.S."/>
            <person name="Shirouzu T."/>
            <person name="Yoshinaga Y."/>
            <person name="Martin F.M."/>
            <person name="Grigoriev I.V."/>
            <person name="Hibbett D.S."/>
        </authorList>
    </citation>
    <scope>NUCLEOTIDE SEQUENCE [LARGE SCALE GENOMIC DNA]</scope>
    <source>
        <strain evidence="1 2">HHB14362 ss-1</strain>
    </source>
</reference>
<name>A0A165SMT8_9AGAM</name>
<dbReference type="AlphaFoldDB" id="A0A165SMT8"/>
<evidence type="ECO:0000313" key="2">
    <source>
        <dbReference type="Proteomes" id="UP000076761"/>
    </source>
</evidence>
<evidence type="ECO:0008006" key="3">
    <source>
        <dbReference type="Google" id="ProtNLM"/>
    </source>
</evidence>
<gene>
    <name evidence="1" type="ORF">NEOLEDRAFT_1133771</name>
</gene>
<protein>
    <recommendedName>
        <fullName evidence="3">ABM domain-containing protein</fullName>
    </recommendedName>
</protein>
<proteinExistence type="predicted"/>
<keyword evidence="2" id="KW-1185">Reference proteome</keyword>
<evidence type="ECO:0000313" key="1">
    <source>
        <dbReference type="EMBL" id="KZT25399.1"/>
    </source>
</evidence>
<dbReference type="InParanoid" id="A0A165SMT8"/>
<dbReference type="EMBL" id="KV425572">
    <property type="protein sequence ID" value="KZT25399.1"/>
    <property type="molecule type" value="Genomic_DNA"/>
</dbReference>
<dbReference type="OrthoDB" id="3830579at2759"/>
<sequence length="212" mass="23683">MAPVTEFALFAATNEYREKPEILKPAQELVSKAKGWLYTYHGVQNEDNATVYLLVGWDDLDSHRNLMRNKAAYDPLLAALQPAISPSKPLDIFYIQFHMPPIRPFSAPCTEISFFRVKKTATDRDKGRLTQLMVHLEKVVATSRSGYSCAWGPCVDREGLIAFVAGWESPEAHLELVKNNEELAAIGPQILEIAELEIKHSKLSIISASTGQ</sequence>
<organism evidence="1 2">
    <name type="scientific">Neolentinus lepideus HHB14362 ss-1</name>
    <dbReference type="NCBI Taxonomy" id="1314782"/>
    <lineage>
        <taxon>Eukaryota</taxon>
        <taxon>Fungi</taxon>
        <taxon>Dikarya</taxon>
        <taxon>Basidiomycota</taxon>
        <taxon>Agaricomycotina</taxon>
        <taxon>Agaricomycetes</taxon>
        <taxon>Gloeophyllales</taxon>
        <taxon>Gloeophyllaceae</taxon>
        <taxon>Neolentinus</taxon>
    </lineage>
</organism>
<dbReference type="Gene3D" id="3.30.70.100">
    <property type="match status" value="1"/>
</dbReference>
<dbReference type="Proteomes" id="UP000076761">
    <property type="component" value="Unassembled WGS sequence"/>
</dbReference>
<accession>A0A165SMT8</accession>